<evidence type="ECO:0000259" key="2">
    <source>
        <dbReference type="PROSITE" id="PS51752"/>
    </source>
</evidence>
<dbReference type="SMART" id="SM00915">
    <property type="entry name" value="Jacalin"/>
    <property type="match status" value="1"/>
</dbReference>
<reference evidence="3" key="1">
    <citation type="journal article" date="2023" name="Nat. Commun.">
        <title>Diploid and tetraploid genomes of Acorus and the evolution of monocots.</title>
        <authorList>
            <person name="Ma L."/>
            <person name="Liu K.W."/>
            <person name="Li Z."/>
            <person name="Hsiao Y.Y."/>
            <person name="Qi Y."/>
            <person name="Fu T."/>
            <person name="Tang G.D."/>
            <person name="Zhang D."/>
            <person name="Sun W.H."/>
            <person name="Liu D.K."/>
            <person name="Li Y."/>
            <person name="Chen G.Z."/>
            <person name="Liu X.D."/>
            <person name="Liao X.Y."/>
            <person name="Jiang Y.T."/>
            <person name="Yu X."/>
            <person name="Hao Y."/>
            <person name="Huang J."/>
            <person name="Zhao X.W."/>
            <person name="Ke S."/>
            <person name="Chen Y.Y."/>
            <person name="Wu W.L."/>
            <person name="Hsu J.L."/>
            <person name="Lin Y.F."/>
            <person name="Huang M.D."/>
            <person name="Li C.Y."/>
            <person name="Huang L."/>
            <person name="Wang Z.W."/>
            <person name="Zhao X."/>
            <person name="Zhong W.Y."/>
            <person name="Peng D.H."/>
            <person name="Ahmad S."/>
            <person name="Lan S."/>
            <person name="Zhang J.S."/>
            <person name="Tsai W.C."/>
            <person name="Van de Peer Y."/>
            <person name="Liu Z.J."/>
        </authorList>
    </citation>
    <scope>NUCLEOTIDE SEQUENCE</scope>
    <source>
        <strain evidence="3">CP</strain>
    </source>
</reference>
<proteinExistence type="predicted"/>
<name>A0AAV9ELY3_ACOCL</name>
<dbReference type="PANTHER" id="PTHR46506">
    <property type="entry name" value="OS05G0143600 PROTEIN"/>
    <property type="match status" value="1"/>
</dbReference>
<dbReference type="PROSITE" id="PS51752">
    <property type="entry name" value="JACALIN_LECTIN"/>
    <property type="match status" value="1"/>
</dbReference>
<dbReference type="AlphaFoldDB" id="A0AAV9ELY3"/>
<comment type="caution">
    <text evidence="3">The sequence shown here is derived from an EMBL/GenBank/DDBJ whole genome shotgun (WGS) entry which is preliminary data.</text>
</comment>
<dbReference type="Pfam" id="PF01419">
    <property type="entry name" value="Jacalin"/>
    <property type="match status" value="1"/>
</dbReference>
<gene>
    <name evidence="3" type="ORF">QJS10_CPA06g01909</name>
</gene>
<keyword evidence="1" id="KW-0430">Lectin</keyword>
<dbReference type="SUPFAM" id="SSF51101">
    <property type="entry name" value="Mannose-binding lectins"/>
    <property type="match status" value="1"/>
</dbReference>
<dbReference type="Proteomes" id="UP001180020">
    <property type="component" value="Unassembled WGS sequence"/>
</dbReference>
<organism evidence="3 4">
    <name type="scientific">Acorus calamus</name>
    <name type="common">Sweet flag</name>
    <dbReference type="NCBI Taxonomy" id="4465"/>
    <lineage>
        <taxon>Eukaryota</taxon>
        <taxon>Viridiplantae</taxon>
        <taxon>Streptophyta</taxon>
        <taxon>Embryophyta</taxon>
        <taxon>Tracheophyta</taxon>
        <taxon>Spermatophyta</taxon>
        <taxon>Magnoliopsida</taxon>
        <taxon>Liliopsida</taxon>
        <taxon>Acoraceae</taxon>
        <taxon>Acorus</taxon>
    </lineage>
</organism>
<sequence length="125" mass="13741">MLAKAGPWGGGGGNEFAYNNTTAVRQIIINADTVVDCWILWNVRQGGSGGTSFKIVLDYPVEFLTKIEGYHDGRLIKSLTFYTNVGTRHGPYGTQDGTSVAQQMMRLLASLEDQINIILVEKMID</sequence>
<dbReference type="InterPro" id="IPR001229">
    <property type="entry name" value="Jacalin-like_lectin_dom"/>
</dbReference>
<dbReference type="GO" id="GO:0030246">
    <property type="term" value="F:carbohydrate binding"/>
    <property type="evidence" value="ECO:0007669"/>
    <property type="project" value="UniProtKB-KW"/>
</dbReference>
<evidence type="ECO:0000313" key="3">
    <source>
        <dbReference type="EMBL" id="KAK1314456.1"/>
    </source>
</evidence>
<keyword evidence="4" id="KW-1185">Reference proteome</keyword>
<feature type="domain" description="Jacalin-type lectin" evidence="2">
    <location>
        <begin position="2"/>
        <end position="125"/>
    </location>
</feature>
<accession>A0AAV9ELY3</accession>
<evidence type="ECO:0000256" key="1">
    <source>
        <dbReference type="ARBA" id="ARBA00022734"/>
    </source>
</evidence>
<evidence type="ECO:0000313" key="4">
    <source>
        <dbReference type="Proteomes" id="UP001180020"/>
    </source>
</evidence>
<dbReference type="Gene3D" id="2.100.10.30">
    <property type="entry name" value="Jacalin-like lectin domain"/>
    <property type="match status" value="1"/>
</dbReference>
<protein>
    <recommendedName>
        <fullName evidence="2">Jacalin-type lectin domain-containing protein</fullName>
    </recommendedName>
</protein>
<reference evidence="3" key="2">
    <citation type="submission" date="2023-06" db="EMBL/GenBank/DDBJ databases">
        <authorList>
            <person name="Ma L."/>
            <person name="Liu K.-W."/>
            <person name="Li Z."/>
            <person name="Hsiao Y.-Y."/>
            <person name="Qi Y."/>
            <person name="Fu T."/>
            <person name="Tang G."/>
            <person name="Zhang D."/>
            <person name="Sun W.-H."/>
            <person name="Liu D.-K."/>
            <person name="Li Y."/>
            <person name="Chen G.-Z."/>
            <person name="Liu X.-D."/>
            <person name="Liao X.-Y."/>
            <person name="Jiang Y.-T."/>
            <person name="Yu X."/>
            <person name="Hao Y."/>
            <person name="Huang J."/>
            <person name="Zhao X.-W."/>
            <person name="Ke S."/>
            <person name="Chen Y.-Y."/>
            <person name="Wu W.-L."/>
            <person name="Hsu J.-L."/>
            <person name="Lin Y.-F."/>
            <person name="Huang M.-D."/>
            <person name="Li C.-Y."/>
            <person name="Huang L."/>
            <person name="Wang Z.-W."/>
            <person name="Zhao X."/>
            <person name="Zhong W.-Y."/>
            <person name="Peng D.-H."/>
            <person name="Ahmad S."/>
            <person name="Lan S."/>
            <person name="Zhang J.-S."/>
            <person name="Tsai W.-C."/>
            <person name="Van De Peer Y."/>
            <person name="Liu Z.-J."/>
        </authorList>
    </citation>
    <scope>NUCLEOTIDE SEQUENCE</scope>
    <source>
        <strain evidence="3">CP</strain>
        <tissue evidence="3">Leaves</tissue>
    </source>
</reference>
<dbReference type="EMBL" id="JAUJYO010000006">
    <property type="protein sequence ID" value="KAK1314456.1"/>
    <property type="molecule type" value="Genomic_DNA"/>
</dbReference>
<dbReference type="InterPro" id="IPR036404">
    <property type="entry name" value="Jacalin-like_lectin_dom_sf"/>
</dbReference>